<dbReference type="PANTHER" id="PTHR33154">
    <property type="entry name" value="TRANSCRIPTIONAL REGULATOR, ARSR FAMILY"/>
    <property type="match status" value="1"/>
</dbReference>
<dbReference type="Gene3D" id="1.10.10.10">
    <property type="entry name" value="Winged helix-like DNA-binding domain superfamily/Winged helix DNA-binding domain"/>
    <property type="match status" value="1"/>
</dbReference>
<dbReference type="GO" id="GO:0003700">
    <property type="term" value="F:DNA-binding transcription factor activity"/>
    <property type="evidence" value="ECO:0007669"/>
    <property type="project" value="InterPro"/>
</dbReference>
<evidence type="ECO:0000256" key="1">
    <source>
        <dbReference type="ARBA" id="ARBA00023015"/>
    </source>
</evidence>
<dbReference type="InterPro" id="IPR051081">
    <property type="entry name" value="HTH_MetalResp_TranReg"/>
</dbReference>
<gene>
    <name evidence="5" type="ORF">AJO04nite_00260</name>
</gene>
<dbReference type="InterPro" id="IPR001845">
    <property type="entry name" value="HTH_ArsR_DNA-bd_dom"/>
</dbReference>
<evidence type="ECO:0000256" key="2">
    <source>
        <dbReference type="ARBA" id="ARBA00023125"/>
    </source>
</evidence>
<dbReference type="PROSITE" id="PS50987">
    <property type="entry name" value="HTH_ARSR_2"/>
    <property type="match status" value="1"/>
</dbReference>
<organism evidence="5 6">
    <name type="scientific">Acinetobacter johnsonii</name>
    <dbReference type="NCBI Taxonomy" id="40214"/>
    <lineage>
        <taxon>Bacteria</taxon>
        <taxon>Pseudomonadati</taxon>
        <taxon>Pseudomonadota</taxon>
        <taxon>Gammaproteobacteria</taxon>
        <taxon>Moraxellales</taxon>
        <taxon>Moraxellaceae</taxon>
        <taxon>Acinetobacter</taxon>
    </lineage>
</organism>
<dbReference type="AlphaFoldDB" id="A0AAV3W9K1"/>
<keyword evidence="1" id="KW-0805">Transcription regulation</keyword>
<protein>
    <submittedName>
        <fullName evidence="5">Transcriptional regulator</fullName>
    </submittedName>
</protein>
<keyword evidence="2" id="KW-0238">DNA-binding</keyword>
<dbReference type="EMBL" id="BJUJ01000001">
    <property type="protein sequence ID" value="GEK42768.1"/>
    <property type="molecule type" value="Genomic_DNA"/>
</dbReference>
<comment type="caution">
    <text evidence="5">The sequence shown here is derived from an EMBL/GenBank/DDBJ whole genome shotgun (WGS) entry which is preliminary data.</text>
</comment>
<dbReference type="PANTHER" id="PTHR33154:SF33">
    <property type="entry name" value="TRANSCRIPTIONAL REPRESSOR SDPR"/>
    <property type="match status" value="1"/>
</dbReference>
<name>A0AAV3W9K1_ACIJO</name>
<sequence>MLPIKRVLSMDIDLIFKALANPTRRQILEWLKKPEQFLSSDECGDFRRGVCAGHIERLGNVSQSTMSNHLSVLQQAGLIQVEKYGQWSYFSRNEALIQQFIEHLQQHL</sequence>
<dbReference type="SUPFAM" id="SSF46785">
    <property type="entry name" value="Winged helix' DNA-binding domain"/>
    <property type="match status" value="1"/>
</dbReference>
<feature type="domain" description="HTH arsR-type" evidence="4">
    <location>
        <begin position="4"/>
        <end position="108"/>
    </location>
</feature>
<dbReference type="InterPro" id="IPR036388">
    <property type="entry name" value="WH-like_DNA-bd_sf"/>
</dbReference>
<dbReference type="GO" id="GO:0003677">
    <property type="term" value="F:DNA binding"/>
    <property type="evidence" value="ECO:0007669"/>
    <property type="project" value="UniProtKB-KW"/>
</dbReference>
<evidence type="ECO:0000313" key="5">
    <source>
        <dbReference type="EMBL" id="GEK42768.1"/>
    </source>
</evidence>
<dbReference type="InterPro" id="IPR036390">
    <property type="entry name" value="WH_DNA-bd_sf"/>
</dbReference>
<keyword evidence="3" id="KW-0804">Transcription</keyword>
<dbReference type="Proteomes" id="UP000321274">
    <property type="component" value="Unassembled WGS sequence"/>
</dbReference>
<accession>A0AAV3W9K1</accession>
<dbReference type="CDD" id="cd00090">
    <property type="entry name" value="HTH_ARSR"/>
    <property type="match status" value="1"/>
</dbReference>
<evidence type="ECO:0000313" key="6">
    <source>
        <dbReference type="Proteomes" id="UP000321274"/>
    </source>
</evidence>
<proteinExistence type="predicted"/>
<reference evidence="5 6" key="1">
    <citation type="submission" date="2019-07" db="EMBL/GenBank/DDBJ databases">
        <title>Whole genome shotgun sequence of Acinetobacter johnsonii NBRC 102197.</title>
        <authorList>
            <person name="Hosoyama A."/>
            <person name="Uohara A."/>
            <person name="Ohji S."/>
            <person name="Ichikawa N."/>
        </authorList>
    </citation>
    <scope>NUCLEOTIDE SEQUENCE [LARGE SCALE GENOMIC DNA]</scope>
    <source>
        <strain evidence="5 6">NBRC 102197</strain>
    </source>
</reference>
<dbReference type="InterPro" id="IPR011991">
    <property type="entry name" value="ArsR-like_HTH"/>
</dbReference>
<evidence type="ECO:0000256" key="3">
    <source>
        <dbReference type="ARBA" id="ARBA00023163"/>
    </source>
</evidence>
<dbReference type="Pfam" id="PF01022">
    <property type="entry name" value="HTH_5"/>
    <property type="match status" value="1"/>
</dbReference>
<dbReference type="SMART" id="SM00418">
    <property type="entry name" value="HTH_ARSR"/>
    <property type="match status" value="1"/>
</dbReference>
<evidence type="ECO:0000259" key="4">
    <source>
        <dbReference type="PROSITE" id="PS50987"/>
    </source>
</evidence>